<dbReference type="Proteomes" id="UP000257039">
    <property type="component" value="Unassembled WGS sequence"/>
</dbReference>
<comment type="caution">
    <text evidence="2">The sequence shown here is derived from an EMBL/GenBank/DDBJ whole genome shotgun (WGS) entry which is preliminary data.</text>
</comment>
<feature type="chain" id="PRO_5020389700" evidence="1">
    <location>
        <begin position="23"/>
        <end position="211"/>
    </location>
</feature>
<dbReference type="EMBL" id="NDXW01000001">
    <property type="protein sequence ID" value="RDH46336.1"/>
    <property type="molecule type" value="Genomic_DNA"/>
</dbReference>
<evidence type="ECO:0000313" key="2">
    <source>
        <dbReference type="EMBL" id="RDH46336.1"/>
    </source>
</evidence>
<evidence type="ECO:0000256" key="1">
    <source>
        <dbReference type="SAM" id="SignalP"/>
    </source>
</evidence>
<reference evidence="2 3" key="1">
    <citation type="submission" date="2017-04" db="EMBL/GenBank/DDBJ databases">
        <title>Draft genome sequence of Zooshikella ganghwensis VG4 isolated from Red Sea sediments.</title>
        <authorList>
            <person name="Rehman Z."/>
            <person name="Alam I."/>
            <person name="Kamau A."/>
            <person name="Bajic V."/>
            <person name="Leiknes T."/>
        </authorList>
    </citation>
    <scope>NUCLEOTIDE SEQUENCE [LARGE SCALE GENOMIC DNA]</scope>
    <source>
        <strain evidence="2 3">VG4</strain>
    </source>
</reference>
<accession>A0A4P9VT50</accession>
<organism evidence="2 3">
    <name type="scientific">Zooshikella ganghwensis</name>
    <dbReference type="NCBI Taxonomy" id="202772"/>
    <lineage>
        <taxon>Bacteria</taxon>
        <taxon>Pseudomonadati</taxon>
        <taxon>Pseudomonadota</taxon>
        <taxon>Gammaproteobacteria</taxon>
        <taxon>Oceanospirillales</taxon>
        <taxon>Zooshikellaceae</taxon>
        <taxon>Zooshikella</taxon>
    </lineage>
</organism>
<gene>
    <name evidence="2" type="ORF">B9G39_24390</name>
</gene>
<protein>
    <submittedName>
        <fullName evidence="2">Uncharacterized protein</fullName>
    </submittedName>
</protein>
<dbReference type="RefSeq" id="WP_094789112.1">
    <property type="nucleotide sequence ID" value="NZ_NDXW01000001.1"/>
</dbReference>
<keyword evidence="3" id="KW-1185">Reference proteome</keyword>
<feature type="signal peptide" evidence="1">
    <location>
        <begin position="1"/>
        <end position="22"/>
    </location>
</feature>
<keyword evidence="1" id="KW-0732">Signal</keyword>
<proteinExistence type="predicted"/>
<name>A0A4P9VT50_9GAMM</name>
<sequence length="211" mass="24044">MLRLFAIVVSVILHCYTTNVHAGLCPGSDLHKAGIEPFLQVNAFIFCGNGIEVAAHEYRASSYDVVDIHSKKSVLSFSKQQTTYVALKGDQLNIETFYPLPTGDNWGLKQYPHYRYALIKNKFIKNYIFQTPMIPKKSLRAAQDMLKNIDESAKRVQQLSSILLLAALNKSSEAEKALFSLNKRVEMDVYHLAVHKQNVTFFKEHKVEKKH</sequence>
<dbReference type="AlphaFoldDB" id="A0A4P9VT50"/>
<evidence type="ECO:0000313" key="3">
    <source>
        <dbReference type="Proteomes" id="UP000257039"/>
    </source>
</evidence>